<dbReference type="InterPro" id="IPR015590">
    <property type="entry name" value="Aldehyde_DH_dom"/>
</dbReference>
<proteinExistence type="inferred from homology"/>
<dbReference type="FunFam" id="3.40.605.10:FF:000007">
    <property type="entry name" value="NAD/NADP-dependent betaine aldehyde dehydrogenase"/>
    <property type="match status" value="1"/>
</dbReference>
<dbReference type="Gene3D" id="3.40.309.10">
    <property type="entry name" value="Aldehyde Dehydrogenase, Chain A, domain 2"/>
    <property type="match status" value="1"/>
</dbReference>
<dbReference type="InterPro" id="IPR016162">
    <property type="entry name" value="Ald_DH_N"/>
</dbReference>
<dbReference type="InterPro" id="IPR016160">
    <property type="entry name" value="Ald_DH_CS_CYS"/>
</dbReference>
<evidence type="ECO:0000313" key="7">
    <source>
        <dbReference type="Proteomes" id="UP000183015"/>
    </source>
</evidence>
<reference evidence="7" key="1">
    <citation type="submission" date="2016-10" db="EMBL/GenBank/DDBJ databases">
        <authorList>
            <person name="Varghese N."/>
        </authorList>
    </citation>
    <scope>NUCLEOTIDE SEQUENCE [LARGE SCALE GENOMIC DNA]</scope>
    <source>
        <strain evidence="7">DSM 45096 / BCRC 16803 / CGMCC 4.1857 / CIP 109030 / JCM 12277 / KCTC 19219 / NBRC 100920 / 33214</strain>
    </source>
</reference>
<evidence type="ECO:0000256" key="3">
    <source>
        <dbReference type="PROSITE-ProRule" id="PRU10007"/>
    </source>
</evidence>
<dbReference type="PANTHER" id="PTHR11699">
    <property type="entry name" value="ALDEHYDE DEHYDROGENASE-RELATED"/>
    <property type="match status" value="1"/>
</dbReference>
<evidence type="ECO:0000259" key="5">
    <source>
        <dbReference type="Pfam" id="PF00171"/>
    </source>
</evidence>
<dbReference type="InterPro" id="IPR029510">
    <property type="entry name" value="Ald_DH_CS_GLU"/>
</dbReference>
<keyword evidence="2 4" id="KW-0560">Oxidoreductase</keyword>
<dbReference type="Gene3D" id="3.40.605.10">
    <property type="entry name" value="Aldehyde Dehydrogenase, Chain A, domain 1"/>
    <property type="match status" value="1"/>
</dbReference>
<sequence length="493" mass="53743">MHDVRESRYHVGDQPMLIAGDWTIAAEGEWIDVESPRDKSVIGRIPRGRTEDVERAVAAARRAHPAWRDLRPRVRGDLFRRIADALEPEQERIAQLLSLENGNALRTQSRGEMQFVVDCFRYFSGLASEAKGESIPLNASVLDYSRREPLGIVGAIIPWNAPLMLAALKIAPALVTGNTLVLKVAEDAPFAVLAVARICQQFLPAGVLNVISGYGTEAGEALTSHPDITKLSFTGSTTVGRRVMEKGSERIVPVSLELGGKSPQIVFPDADEDWVIDGTIAGMRFFRQGQSCTAGSRLFLHESVYESFLGKLVDKLATLRVGDPLDESSDMGAIVNRKQFERVCDFVSDGMGQPGVQVPLGGLPPTEGPLSHGYYLQPTVFAGVNNDWRIASEEIFGPVLCAIPWKDEQEVVRMANDSAYGLAGFVWTHDLGAGLRTAHALEAGWVQVNQGGGQVLGQSYGGFKQSGIGREFSLEGMLDSYTQRKHVSVSLER</sequence>
<name>A0A1H7XAT1_STRJI</name>
<evidence type="ECO:0000256" key="4">
    <source>
        <dbReference type="RuleBase" id="RU003345"/>
    </source>
</evidence>
<dbReference type="GO" id="GO:0016620">
    <property type="term" value="F:oxidoreductase activity, acting on the aldehyde or oxo group of donors, NAD or NADP as acceptor"/>
    <property type="evidence" value="ECO:0007669"/>
    <property type="project" value="InterPro"/>
</dbReference>
<protein>
    <submittedName>
        <fullName evidence="6">Betaine-aldehyde dehydrogenase</fullName>
    </submittedName>
</protein>
<keyword evidence="7" id="KW-1185">Reference proteome</keyword>
<accession>A0A1H7XAT1</accession>
<feature type="active site" evidence="3">
    <location>
        <position position="257"/>
    </location>
</feature>
<comment type="similarity">
    <text evidence="1 4">Belongs to the aldehyde dehydrogenase family.</text>
</comment>
<dbReference type="PROSITE" id="PS00687">
    <property type="entry name" value="ALDEHYDE_DEHYDR_GLU"/>
    <property type="match status" value="1"/>
</dbReference>
<organism evidence="6 7">
    <name type="scientific">Streptacidiphilus jiangxiensis</name>
    <dbReference type="NCBI Taxonomy" id="235985"/>
    <lineage>
        <taxon>Bacteria</taxon>
        <taxon>Bacillati</taxon>
        <taxon>Actinomycetota</taxon>
        <taxon>Actinomycetes</taxon>
        <taxon>Kitasatosporales</taxon>
        <taxon>Streptomycetaceae</taxon>
        <taxon>Streptacidiphilus</taxon>
    </lineage>
</organism>
<dbReference type="AlphaFoldDB" id="A0A1H7XAT1"/>
<dbReference type="OrthoDB" id="6882680at2"/>
<dbReference type="CDD" id="cd07108">
    <property type="entry name" value="ALDH_MGR_2402"/>
    <property type="match status" value="1"/>
</dbReference>
<dbReference type="Pfam" id="PF00171">
    <property type="entry name" value="Aldedh"/>
    <property type="match status" value="1"/>
</dbReference>
<dbReference type="eggNOG" id="COG1012">
    <property type="taxonomic scope" value="Bacteria"/>
</dbReference>
<evidence type="ECO:0000256" key="2">
    <source>
        <dbReference type="ARBA" id="ARBA00023002"/>
    </source>
</evidence>
<dbReference type="FunFam" id="3.40.309.10:FF:000012">
    <property type="entry name" value="Betaine aldehyde dehydrogenase"/>
    <property type="match status" value="1"/>
</dbReference>
<dbReference type="InterPro" id="IPR016161">
    <property type="entry name" value="Ald_DH/histidinol_DH"/>
</dbReference>
<feature type="domain" description="Aldehyde dehydrogenase" evidence="5">
    <location>
        <begin position="25"/>
        <end position="487"/>
    </location>
</feature>
<dbReference type="SUPFAM" id="SSF53720">
    <property type="entry name" value="ALDH-like"/>
    <property type="match status" value="1"/>
</dbReference>
<dbReference type="InterPro" id="IPR016163">
    <property type="entry name" value="Ald_DH_C"/>
</dbReference>
<gene>
    <name evidence="6" type="ORF">SAMN05414137_12338</name>
</gene>
<dbReference type="EMBL" id="FOAZ01000023">
    <property type="protein sequence ID" value="SEM30139.1"/>
    <property type="molecule type" value="Genomic_DNA"/>
</dbReference>
<evidence type="ECO:0000313" key="6">
    <source>
        <dbReference type="EMBL" id="SEM30139.1"/>
    </source>
</evidence>
<evidence type="ECO:0000256" key="1">
    <source>
        <dbReference type="ARBA" id="ARBA00009986"/>
    </source>
</evidence>
<dbReference type="Proteomes" id="UP000183015">
    <property type="component" value="Unassembled WGS sequence"/>
</dbReference>
<dbReference type="PROSITE" id="PS00070">
    <property type="entry name" value="ALDEHYDE_DEHYDR_CYS"/>
    <property type="match status" value="1"/>
</dbReference>
<dbReference type="STRING" id="235985.SAMN05414137_12338"/>